<evidence type="ECO:0000313" key="1">
    <source>
        <dbReference type="EMBL" id="SFO53779.1"/>
    </source>
</evidence>
<dbReference type="InParanoid" id="A0A1I5I064"/>
<gene>
    <name evidence="1" type="ORF">SAMN04489713_10734</name>
</gene>
<organism evidence="1 2">
    <name type="scientific">Actinomadura madurae</name>
    <dbReference type="NCBI Taxonomy" id="1993"/>
    <lineage>
        <taxon>Bacteria</taxon>
        <taxon>Bacillati</taxon>
        <taxon>Actinomycetota</taxon>
        <taxon>Actinomycetes</taxon>
        <taxon>Streptosporangiales</taxon>
        <taxon>Thermomonosporaceae</taxon>
        <taxon>Actinomadura</taxon>
    </lineage>
</organism>
<protein>
    <submittedName>
        <fullName evidence="1">Uncharacterized protein</fullName>
    </submittedName>
</protein>
<proteinExistence type="predicted"/>
<accession>A0A1I5I064</accession>
<keyword evidence="2" id="KW-1185">Reference proteome</keyword>
<evidence type="ECO:0000313" key="2">
    <source>
        <dbReference type="Proteomes" id="UP000183413"/>
    </source>
</evidence>
<name>A0A1I5I064_9ACTN</name>
<dbReference type="EMBL" id="FOVH01000007">
    <property type="protein sequence ID" value="SFO53779.1"/>
    <property type="molecule type" value="Genomic_DNA"/>
</dbReference>
<reference evidence="1 2" key="1">
    <citation type="submission" date="2016-10" db="EMBL/GenBank/DDBJ databases">
        <authorList>
            <person name="de Groot N.N."/>
        </authorList>
    </citation>
    <scope>NUCLEOTIDE SEQUENCE [LARGE SCALE GENOMIC DNA]</scope>
    <source>
        <strain evidence="1 2">DSM 43067</strain>
    </source>
</reference>
<sequence>MEAAALVLVGNIWGGPIVGLLLWRGAWGDGGDLDRLPEHSVSGQLVSSRFTCVWGVWSVGRGWLLGLL</sequence>
<dbReference type="Proteomes" id="UP000183413">
    <property type="component" value="Unassembled WGS sequence"/>
</dbReference>
<dbReference type="AlphaFoldDB" id="A0A1I5I064"/>